<reference evidence="1 2" key="1">
    <citation type="journal article" date="2019" name="Nat. Microbiol.">
        <title>Mediterranean grassland soil C-N compound turnover is dependent on rainfall and depth, and is mediated by genomically divergent microorganisms.</title>
        <authorList>
            <person name="Diamond S."/>
            <person name="Andeer P.F."/>
            <person name="Li Z."/>
            <person name="Crits-Christoph A."/>
            <person name="Burstein D."/>
            <person name="Anantharaman K."/>
            <person name="Lane K.R."/>
            <person name="Thomas B.C."/>
            <person name="Pan C."/>
            <person name="Northen T.R."/>
            <person name="Banfield J.F."/>
        </authorList>
    </citation>
    <scope>NUCLEOTIDE SEQUENCE [LARGE SCALE GENOMIC DNA]</scope>
    <source>
        <strain evidence="1">WS_11</strain>
    </source>
</reference>
<proteinExistence type="predicted"/>
<comment type="caution">
    <text evidence="1">The sequence shown here is derived from an EMBL/GenBank/DDBJ whole genome shotgun (WGS) entry which is preliminary data.</text>
</comment>
<accession>A0A538U618</accession>
<evidence type="ECO:0000313" key="1">
    <source>
        <dbReference type="EMBL" id="TMQ71139.1"/>
    </source>
</evidence>
<dbReference type="Proteomes" id="UP000319771">
    <property type="component" value="Unassembled WGS sequence"/>
</dbReference>
<gene>
    <name evidence="1" type="ORF">E6K81_10850</name>
</gene>
<dbReference type="EMBL" id="VBPB01000182">
    <property type="protein sequence ID" value="TMQ71139.1"/>
    <property type="molecule type" value="Genomic_DNA"/>
</dbReference>
<name>A0A538U618_UNCEI</name>
<organism evidence="1 2">
    <name type="scientific">Eiseniibacteriota bacterium</name>
    <dbReference type="NCBI Taxonomy" id="2212470"/>
    <lineage>
        <taxon>Bacteria</taxon>
        <taxon>Candidatus Eiseniibacteriota</taxon>
    </lineage>
</organism>
<sequence>MIALFVGVNATWFIALRGQQWTREAVRSLEEATNEAAHPTRRFEIPSLQPDERVLIGSVSYGKVSHDKLTLGDSDYEIDRSPEGAFYLSGEIRDRGGSNVVAQLKNSRLYVFPGLAYDFNADSSAIEVVDPESRPVLQFARDEDGLVGWIGTYQKSGEVFVCGDPCATVSEKEALPVLARQRRIFLYPGYLHPGARER</sequence>
<dbReference type="AlphaFoldDB" id="A0A538U618"/>
<protein>
    <submittedName>
        <fullName evidence="1">Uncharacterized protein</fullName>
    </submittedName>
</protein>
<evidence type="ECO:0000313" key="2">
    <source>
        <dbReference type="Proteomes" id="UP000319771"/>
    </source>
</evidence>